<dbReference type="InterPro" id="IPR036271">
    <property type="entry name" value="Tet_transcr_reg_TetR-rel_C_sf"/>
</dbReference>
<dbReference type="Pfam" id="PF00440">
    <property type="entry name" value="TetR_N"/>
    <property type="match status" value="1"/>
</dbReference>
<evidence type="ECO:0000313" key="7">
    <source>
        <dbReference type="EMBL" id="MFI0796286.1"/>
    </source>
</evidence>
<keyword evidence="3 5" id="KW-0238">DNA-binding</keyword>
<evidence type="ECO:0000256" key="1">
    <source>
        <dbReference type="ARBA" id="ARBA00022491"/>
    </source>
</evidence>
<feature type="domain" description="HTH tetR-type" evidence="6">
    <location>
        <begin position="42"/>
        <end position="102"/>
    </location>
</feature>
<evidence type="ECO:0000313" key="8">
    <source>
        <dbReference type="Proteomes" id="UP001611075"/>
    </source>
</evidence>
<evidence type="ECO:0000259" key="6">
    <source>
        <dbReference type="PROSITE" id="PS50977"/>
    </source>
</evidence>
<proteinExistence type="predicted"/>
<evidence type="ECO:0000256" key="2">
    <source>
        <dbReference type="ARBA" id="ARBA00023015"/>
    </source>
</evidence>
<sequence>MSSSGLRRCSDTASHQYTILYPSSRRRSITINKRLTRQESREITRRELLQAAAELFAECGVNGTSVEQIVERAGYTRGAFYGNFDGKHELVLALLEQRTEHELEEVQALSRQAGSFEETIEHLRGWHRERDKNFAGWLALRTELWLYGLRDPEMLPLLADRERRSREAMAQALAQGFAARSVTPPAPVELLALIVHALDDGLSIQRMLSPDDDAAESVMDAVDLLMRSWTALARAGTNDPTDLPDPGNDTPRP</sequence>
<accession>A0ABW7STP0</accession>
<dbReference type="RefSeq" id="WP_396684276.1">
    <property type="nucleotide sequence ID" value="NZ_JBIRPU010000026.1"/>
</dbReference>
<comment type="caution">
    <text evidence="7">The sequence shown here is derived from an EMBL/GenBank/DDBJ whole genome shotgun (WGS) entry which is preliminary data.</text>
</comment>
<name>A0ABW7STP0_9ACTN</name>
<dbReference type="SUPFAM" id="SSF46689">
    <property type="entry name" value="Homeodomain-like"/>
    <property type="match status" value="1"/>
</dbReference>
<dbReference type="PROSITE" id="PS50977">
    <property type="entry name" value="HTH_TETR_2"/>
    <property type="match status" value="1"/>
</dbReference>
<keyword evidence="4" id="KW-0804">Transcription</keyword>
<dbReference type="Gene3D" id="1.10.10.60">
    <property type="entry name" value="Homeodomain-like"/>
    <property type="match status" value="1"/>
</dbReference>
<protein>
    <submittedName>
        <fullName evidence="7">TetR/AcrR family transcriptional regulator</fullName>
    </submittedName>
</protein>
<evidence type="ECO:0000256" key="4">
    <source>
        <dbReference type="ARBA" id="ARBA00023163"/>
    </source>
</evidence>
<dbReference type="Proteomes" id="UP001611075">
    <property type="component" value="Unassembled WGS sequence"/>
</dbReference>
<reference evidence="7 8" key="1">
    <citation type="submission" date="2024-10" db="EMBL/GenBank/DDBJ databases">
        <title>The Natural Products Discovery Center: Release of the First 8490 Sequenced Strains for Exploring Actinobacteria Biosynthetic Diversity.</title>
        <authorList>
            <person name="Kalkreuter E."/>
            <person name="Kautsar S.A."/>
            <person name="Yang D."/>
            <person name="Bader C.D."/>
            <person name="Teijaro C.N."/>
            <person name="Fluegel L."/>
            <person name="Davis C.M."/>
            <person name="Simpson J.R."/>
            <person name="Lauterbach L."/>
            <person name="Steele A.D."/>
            <person name="Gui C."/>
            <person name="Meng S."/>
            <person name="Li G."/>
            <person name="Viehrig K."/>
            <person name="Ye F."/>
            <person name="Su P."/>
            <person name="Kiefer A.F."/>
            <person name="Nichols A."/>
            <person name="Cepeda A.J."/>
            <person name="Yan W."/>
            <person name="Fan B."/>
            <person name="Jiang Y."/>
            <person name="Adhikari A."/>
            <person name="Zheng C.-J."/>
            <person name="Schuster L."/>
            <person name="Cowan T.M."/>
            <person name="Smanski M.J."/>
            <person name="Chevrette M.G."/>
            <person name="De Carvalho L.P.S."/>
            <person name="Shen B."/>
        </authorList>
    </citation>
    <scope>NUCLEOTIDE SEQUENCE [LARGE SCALE GENOMIC DNA]</scope>
    <source>
        <strain evidence="7 8">NPDC021253</strain>
    </source>
</reference>
<dbReference type="EMBL" id="JBIRPU010000026">
    <property type="protein sequence ID" value="MFI0796286.1"/>
    <property type="molecule type" value="Genomic_DNA"/>
</dbReference>
<dbReference type="SUPFAM" id="SSF48498">
    <property type="entry name" value="Tetracyclin repressor-like, C-terminal domain"/>
    <property type="match status" value="1"/>
</dbReference>
<dbReference type="Pfam" id="PF13977">
    <property type="entry name" value="TetR_C_6"/>
    <property type="match status" value="1"/>
</dbReference>
<keyword evidence="2" id="KW-0805">Transcription regulation</keyword>
<dbReference type="Gene3D" id="1.10.357.10">
    <property type="entry name" value="Tetracycline Repressor, domain 2"/>
    <property type="match status" value="1"/>
</dbReference>
<evidence type="ECO:0000256" key="3">
    <source>
        <dbReference type="ARBA" id="ARBA00023125"/>
    </source>
</evidence>
<dbReference type="InterPro" id="IPR009057">
    <property type="entry name" value="Homeodomain-like_sf"/>
</dbReference>
<dbReference type="InterPro" id="IPR001647">
    <property type="entry name" value="HTH_TetR"/>
</dbReference>
<dbReference type="PANTHER" id="PTHR30055:SF241">
    <property type="entry name" value="TRANSCRIPTIONAL REGULATORY PROTEIN"/>
    <property type="match status" value="1"/>
</dbReference>
<dbReference type="PRINTS" id="PR00455">
    <property type="entry name" value="HTHTETR"/>
</dbReference>
<dbReference type="PANTHER" id="PTHR30055">
    <property type="entry name" value="HTH-TYPE TRANSCRIPTIONAL REGULATOR RUTR"/>
    <property type="match status" value="1"/>
</dbReference>
<organism evidence="7 8">
    <name type="scientific">Micromonospora rubida</name>
    <dbReference type="NCBI Taxonomy" id="2697657"/>
    <lineage>
        <taxon>Bacteria</taxon>
        <taxon>Bacillati</taxon>
        <taxon>Actinomycetota</taxon>
        <taxon>Actinomycetes</taxon>
        <taxon>Micromonosporales</taxon>
        <taxon>Micromonosporaceae</taxon>
        <taxon>Micromonospora</taxon>
    </lineage>
</organism>
<evidence type="ECO:0000256" key="5">
    <source>
        <dbReference type="PROSITE-ProRule" id="PRU00335"/>
    </source>
</evidence>
<dbReference type="InterPro" id="IPR050109">
    <property type="entry name" value="HTH-type_TetR-like_transc_reg"/>
</dbReference>
<keyword evidence="1" id="KW-0678">Repressor</keyword>
<gene>
    <name evidence="7" type="ORF">ACH4OY_26910</name>
</gene>
<keyword evidence="8" id="KW-1185">Reference proteome</keyword>
<feature type="DNA-binding region" description="H-T-H motif" evidence="5">
    <location>
        <begin position="65"/>
        <end position="84"/>
    </location>
</feature>
<dbReference type="InterPro" id="IPR039538">
    <property type="entry name" value="BetI_C"/>
</dbReference>